<reference evidence="3 4" key="1">
    <citation type="journal article" date="2019" name="J. Hered.">
        <title>An Improved Genome Assembly for Drosophila navojoa, the Basal Species in the mojavensis Cluster.</title>
        <authorList>
            <person name="Vanderlinde T."/>
            <person name="Dupim E.G."/>
            <person name="Nazario-Yepiz N.O."/>
            <person name="Carvalho A.B."/>
        </authorList>
    </citation>
    <scope>NUCLEOTIDE SEQUENCE [LARGE SCALE GENOMIC DNA]</scope>
    <source>
        <strain evidence="3">Navoj_Jal97</strain>
        <tissue evidence="3">Whole organism</tissue>
    </source>
</reference>
<dbReference type="GO" id="GO:0016604">
    <property type="term" value="C:nuclear body"/>
    <property type="evidence" value="ECO:0007669"/>
    <property type="project" value="TreeGrafter"/>
</dbReference>
<feature type="domain" description="Myb/SANT-like DNA-binding" evidence="2">
    <location>
        <begin position="154"/>
        <end position="236"/>
    </location>
</feature>
<comment type="caution">
    <text evidence="3">The sequence shown here is derived from an EMBL/GenBank/DDBJ whole genome shotgun (WGS) entry which is preliminary data.</text>
</comment>
<organism evidence="3 4">
    <name type="scientific">Drosophila navojoa</name>
    <name type="common">Fruit fly</name>
    <dbReference type="NCBI Taxonomy" id="7232"/>
    <lineage>
        <taxon>Eukaryota</taxon>
        <taxon>Metazoa</taxon>
        <taxon>Ecdysozoa</taxon>
        <taxon>Arthropoda</taxon>
        <taxon>Hexapoda</taxon>
        <taxon>Insecta</taxon>
        <taxon>Pterygota</taxon>
        <taxon>Neoptera</taxon>
        <taxon>Endopterygota</taxon>
        <taxon>Diptera</taxon>
        <taxon>Brachycera</taxon>
        <taxon>Muscomorpha</taxon>
        <taxon>Ephydroidea</taxon>
        <taxon>Drosophilidae</taxon>
        <taxon>Drosophila</taxon>
    </lineage>
</organism>
<dbReference type="InterPro" id="IPR026095">
    <property type="entry name" value="Myb/SANT-like_DNA-bd_dom_prot"/>
</dbReference>
<gene>
    <name evidence="3" type="ORF">AWZ03_003927</name>
</gene>
<dbReference type="GO" id="GO:0045893">
    <property type="term" value="P:positive regulation of DNA-templated transcription"/>
    <property type="evidence" value="ECO:0007669"/>
    <property type="project" value="TreeGrafter"/>
</dbReference>
<feature type="compositionally biased region" description="Polar residues" evidence="1">
    <location>
        <begin position="1"/>
        <end position="10"/>
    </location>
</feature>
<evidence type="ECO:0000259" key="2">
    <source>
        <dbReference type="Pfam" id="PF13837"/>
    </source>
</evidence>
<dbReference type="EMBL" id="LSRL02000021">
    <property type="protein sequence ID" value="TDG49689.1"/>
    <property type="molecule type" value="Genomic_DNA"/>
</dbReference>
<dbReference type="AlphaFoldDB" id="A0A484BLI5"/>
<name>A0A484BLI5_DRONA</name>
<proteinExistence type="predicted"/>
<dbReference type="PANTHER" id="PTHR22666">
    <property type="entry name" value="MYB_SANT-LIKE DNA-BINDING DOMAIN-CONTAINING PROTEIN 1"/>
    <property type="match status" value="1"/>
</dbReference>
<dbReference type="Proteomes" id="UP000295192">
    <property type="component" value="Unassembled WGS sequence"/>
</dbReference>
<dbReference type="OrthoDB" id="7881929at2759"/>
<dbReference type="PANTHER" id="PTHR22666:SF3">
    <property type="entry name" value="MYB_SANT-LIKE DNA-BINDING DOMAIN-CONTAINING PROTEIN 1"/>
    <property type="match status" value="1"/>
</dbReference>
<feature type="compositionally biased region" description="Basic and acidic residues" evidence="1">
    <location>
        <begin position="270"/>
        <end position="282"/>
    </location>
</feature>
<dbReference type="Pfam" id="PF13837">
    <property type="entry name" value="Myb_DNA-bind_4"/>
    <property type="match status" value="1"/>
</dbReference>
<feature type="region of interest" description="Disordered" evidence="1">
    <location>
        <begin position="66"/>
        <end position="122"/>
    </location>
</feature>
<protein>
    <recommendedName>
        <fullName evidence="2">Myb/SANT-like DNA-binding domain-containing protein</fullName>
    </recommendedName>
</protein>
<dbReference type="InterPro" id="IPR044822">
    <property type="entry name" value="Myb_DNA-bind_4"/>
</dbReference>
<feature type="compositionally biased region" description="Acidic residues" evidence="1">
    <location>
        <begin position="104"/>
        <end position="116"/>
    </location>
</feature>
<evidence type="ECO:0000256" key="1">
    <source>
        <dbReference type="SAM" id="MobiDB-lite"/>
    </source>
</evidence>
<feature type="region of interest" description="Disordered" evidence="1">
    <location>
        <begin position="260"/>
        <end position="304"/>
    </location>
</feature>
<feature type="compositionally biased region" description="Acidic residues" evidence="1">
    <location>
        <begin position="19"/>
        <end position="28"/>
    </location>
</feature>
<accession>A0A484BLI5</accession>
<evidence type="ECO:0000313" key="3">
    <source>
        <dbReference type="EMBL" id="TDG49689.1"/>
    </source>
</evidence>
<feature type="compositionally biased region" description="Basic and acidic residues" evidence="1">
    <location>
        <begin position="320"/>
        <end position="337"/>
    </location>
</feature>
<feature type="compositionally biased region" description="Acidic residues" evidence="1">
    <location>
        <begin position="36"/>
        <end position="45"/>
    </location>
</feature>
<keyword evidence="4" id="KW-1185">Reference proteome</keyword>
<evidence type="ECO:0000313" key="4">
    <source>
        <dbReference type="Proteomes" id="UP000295192"/>
    </source>
</evidence>
<feature type="region of interest" description="Disordered" evidence="1">
    <location>
        <begin position="1"/>
        <end position="48"/>
    </location>
</feature>
<sequence>MGNKRFTQTKLKQRNVLPEPEDYQEDDMSQLSDMEFVTESEMEQTDNEKDALKTLTSTIRPLLQLFSDDSCSPRNTDPVNQNTTSQDAKQNNQQIVYKNINLSSEEDDEEEEDGYEVEDKSSLEDEHNAFVIDEAPRVPEHKPIRPRLDSLSRFEWSPKSTNIFLDLWEKHLKDLRGPRKNAHIHKEMAEEMSEYGPSHKEIKSKMDNMSRKFRLEMQKVKAGNSTNWQYFKRVQSLLVGTPSVDFEEIIFDNTDSSTFFNADSSDEENDIHSNSHPDRESEQQPMPTDETDHARVMQSTGGTTSNLRIHKCHVRYLKQHGKDEETPKKSHIRDSEQRTPMTSGKRQIQGYNDFVDTKATAEYSDEEEEYEELNITPASNIEIEQIGSQENNHMSVERPLLKLFSEDEVWSPEVNEDHPIEIDNVAEDVSMDFRKETIHPNSSQEIHIDASAISEAESYARAWAHAFLKLSEEQKFFAKRSIDELLVLGRLERLNISTVTSLTTNL</sequence>
<feature type="region of interest" description="Disordered" evidence="1">
    <location>
        <begin position="319"/>
        <end position="344"/>
    </location>
</feature>
<feature type="compositionally biased region" description="Polar residues" evidence="1">
    <location>
        <begin position="67"/>
        <end position="103"/>
    </location>
</feature>